<dbReference type="Gene3D" id="3.40.630.10">
    <property type="entry name" value="Zn peptidases"/>
    <property type="match status" value="1"/>
</dbReference>
<dbReference type="EC" id="3.5.1.18" evidence="9"/>
<evidence type="ECO:0000256" key="3">
    <source>
        <dbReference type="ARBA" id="ARBA00006247"/>
    </source>
</evidence>
<comment type="cofactor">
    <cofactor evidence="1">
        <name>Co(2+)</name>
        <dbReference type="ChEBI" id="CHEBI:48828"/>
    </cofactor>
</comment>
<dbReference type="PANTHER" id="PTHR43808">
    <property type="entry name" value="ACETYLORNITHINE DEACETYLASE"/>
    <property type="match status" value="1"/>
</dbReference>
<dbReference type="InterPro" id="IPR050072">
    <property type="entry name" value="Peptidase_M20A"/>
</dbReference>
<dbReference type="NCBIfam" id="NF010589">
    <property type="entry name" value="PRK13983.1"/>
    <property type="match status" value="1"/>
</dbReference>
<dbReference type="Pfam" id="PF01546">
    <property type="entry name" value="Peptidase_M20"/>
    <property type="match status" value="1"/>
</dbReference>
<name>A0A9E2BHT0_PSYF1</name>
<dbReference type="SUPFAM" id="SSF55031">
    <property type="entry name" value="Bacterial exopeptidase dimerisation domain"/>
    <property type="match status" value="1"/>
</dbReference>
<comment type="caution">
    <text evidence="9">The sequence shown here is derived from an EMBL/GenBank/DDBJ whole genome shotgun (WGS) entry which is preliminary data.</text>
</comment>
<accession>A0A9E2BHT0</accession>
<evidence type="ECO:0000256" key="2">
    <source>
        <dbReference type="ARBA" id="ARBA00001947"/>
    </source>
</evidence>
<feature type="domain" description="Peptidase M20 dimerisation" evidence="8">
    <location>
        <begin position="189"/>
        <end position="296"/>
    </location>
</feature>
<dbReference type="NCBIfam" id="TIGR01910">
    <property type="entry name" value="DapE-ArgE"/>
    <property type="match status" value="1"/>
</dbReference>
<sequence length="399" mass="44152">MEQQVVELMSRLINLQAVNPRSKSGSEGELKRAKFLQGELLKMMPEISISNYDIEDPEMNLIRPNFTATLKGKDPTRSLFIICHLDTVPEGDLSLWDTDPFSAQLLNGRVYGRGAEDNLQGMVSTIFAMKQIYDEGVKPEINVSLVCVSDEETGSTFGIQHLVKQGLFKPQDLIIVPDYGTPEGNFIEVAEKGILWFKVEVLGKQAHASRPQEGINAHLKGMEFNLKLYQALKESFSLANHLFEPATSTFEPTRKDNNVDNINTIPGKDIAYFDCRVLPEYNLKEVLSFINSFAKNFTQENGVEINISTVQKEEASPPTDPESPVARKLLSSIAKSLNPEGLKVGGIGGGTCAALLRKAGIPAAVWAITNHAAHQANENSQVSNLLKEIEVFYTLMRDL</sequence>
<keyword evidence="4" id="KW-0479">Metal-binding</keyword>
<keyword evidence="7" id="KW-0170">Cobalt</keyword>
<dbReference type="SUPFAM" id="SSF53187">
    <property type="entry name" value="Zn-dependent exopeptidases"/>
    <property type="match status" value="1"/>
</dbReference>
<gene>
    <name evidence="9" type="primary">dapE_2</name>
    <name evidence="9" type="ORF">DDT42_00684</name>
</gene>
<dbReference type="Proteomes" id="UP000811545">
    <property type="component" value="Unassembled WGS sequence"/>
</dbReference>
<evidence type="ECO:0000313" key="9">
    <source>
        <dbReference type="EMBL" id="MBT9144831.1"/>
    </source>
</evidence>
<keyword evidence="6" id="KW-0862">Zinc</keyword>
<evidence type="ECO:0000256" key="1">
    <source>
        <dbReference type="ARBA" id="ARBA00001941"/>
    </source>
</evidence>
<dbReference type="InterPro" id="IPR010182">
    <property type="entry name" value="ArgE/DapE"/>
</dbReference>
<reference evidence="9 10" key="1">
    <citation type="journal article" date="2021" name="bioRxiv">
        <title>Unique metabolic strategies in Hadean analogues reveal hints for primordial physiology.</title>
        <authorList>
            <person name="Nobu M.K."/>
            <person name="Nakai R."/>
            <person name="Tamazawa S."/>
            <person name="Mori H."/>
            <person name="Toyoda A."/>
            <person name="Ijiri A."/>
            <person name="Suzuki S."/>
            <person name="Kurokawa K."/>
            <person name="Kamagata Y."/>
            <person name="Tamaki H."/>
        </authorList>
    </citation>
    <scope>NUCLEOTIDE SEQUENCE [LARGE SCALE GENOMIC DNA]</scope>
    <source>
        <strain evidence="9">BS525</strain>
    </source>
</reference>
<comment type="similarity">
    <text evidence="3">Belongs to the peptidase M20A family.</text>
</comment>
<evidence type="ECO:0000256" key="7">
    <source>
        <dbReference type="ARBA" id="ARBA00023285"/>
    </source>
</evidence>
<evidence type="ECO:0000256" key="5">
    <source>
        <dbReference type="ARBA" id="ARBA00022801"/>
    </source>
</evidence>
<dbReference type="InterPro" id="IPR002933">
    <property type="entry name" value="Peptidase_M20"/>
</dbReference>
<evidence type="ECO:0000256" key="4">
    <source>
        <dbReference type="ARBA" id="ARBA00022723"/>
    </source>
</evidence>
<dbReference type="GO" id="GO:0009014">
    <property type="term" value="F:succinyl-diaminopimelate desuccinylase activity"/>
    <property type="evidence" value="ECO:0007669"/>
    <property type="project" value="UniProtKB-EC"/>
</dbReference>
<evidence type="ECO:0000259" key="8">
    <source>
        <dbReference type="Pfam" id="PF07687"/>
    </source>
</evidence>
<dbReference type="PANTHER" id="PTHR43808:SF32">
    <property type="entry name" value="ARGE_DAPE-RELATED DEACYLASE"/>
    <property type="match status" value="1"/>
</dbReference>
<dbReference type="InterPro" id="IPR036264">
    <property type="entry name" value="Bact_exopeptidase_dim_dom"/>
</dbReference>
<protein>
    <submittedName>
        <fullName evidence="9">Succinyl-diaminopimelate desuccinylase</fullName>
        <ecNumber evidence="9">3.5.1.18</ecNumber>
    </submittedName>
</protein>
<dbReference type="GO" id="GO:0046872">
    <property type="term" value="F:metal ion binding"/>
    <property type="evidence" value="ECO:0007669"/>
    <property type="project" value="UniProtKB-KW"/>
</dbReference>
<organism evidence="9 10">
    <name type="scientific">Psychracetigena formicireducens</name>
    <dbReference type="NCBI Taxonomy" id="2986056"/>
    <lineage>
        <taxon>Bacteria</taxon>
        <taxon>Bacillati</taxon>
        <taxon>Candidatus Lithacetigenota</taxon>
        <taxon>Candidatus Psychracetigena</taxon>
    </lineage>
</organism>
<evidence type="ECO:0000313" key="10">
    <source>
        <dbReference type="Proteomes" id="UP000811545"/>
    </source>
</evidence>
<evidence type="ECO:0000256" key="6">
    <source>
        <dbReference type="ARBA" id="ARBA00022833"/>
    </source>
</evidence>
<keyword evidence="5 9" id="KW-0378">Hydrolase</keyword>
<comment type="cofactor">
    <cofactor evidence="2">
        <name>Zn(2+)</name>
        <dbReference type="ChEBI" id="CHEBI:29105"/>
    </cofactor>
</comment>
<dbReference type="InterPro" id="IPR011650">
    <property type="entry name" value="Peptidase_M20_dimer"/>
</dbReference>
<dbReference type="EMBL" id="QLTW01000025">
    <property type="protein sequence ID" value="MBT9144831.1"/>
    <property type="molecule type" value="Genomic_DNA"/>
</dbReference>
<proteinExistence type="inferred from homology"/>
<dbReference type="Gene3D" id="3.30.70.360">
    <property type="match status" value="1"/>
</dbReference>
<dbReference type="AlphaFoldDB" id="A0A9E2BHT0"/>
<dbReference type="Pfam" id="PF07687">
    <property type="entry name" value="M20_dimer"/>
    <property type="match status" value="1"/>
</dbReference>